<organism evidence="1 2">
    <name type="scientific">Meloidogyne enterolobii</name>
    <name type="common">Root-knot nematode worm</name>
    <name type="synonym">Meloidogyne mayaguensis</name>
    <dbReference type="NCBI Taxonomy" id="390850"/>
    <lineage>
        <taxon>Eukaryota</taxon>
        <taxon>Metazoa</taxon>
        <taxon>Ecdysozoa</taxon>
        <taxon>Nematoda</taxon>
        <taxon>Chromadorea</taxon>
        <taxon>Rhabditida</taxon>
        <taxon>Tylenchina</taxon>
        <taxon>Tylenchomorpha</taxon>
        <taxon>Tylenchoidea</taxon>
        <taxon>Meloidogynidae</taxon>
        <taxon>Meloidogyninae</taxon>
        <taxon>Meloidogyne</taxon>
    </lineage>
</organism>
<name>A0ACB1AHA8_MELEN</name>
<reference evidence="1" key="1">
    <citation type="submission" date="2023-11" db="EMBL/GenBank/DDBJ databases">
        <authorList>
            <person name="Poullet M."/>
        </authorList>
    </citation>
    <scope>NUCLEOTIDE SEQUENCE</scope>
    <source>
        <strain evidence="1">E1834</strain>
    </source>
</reference>
<gene>
    <name evidence="1" type="ORF">MENTE1834_LOCUS37965</name>
</gene>
<sequence>MTCLLYFGLKEVKDNSQYPLTRTGKVYKTFPNGKELWYNDLTETDGNIFVKIFETKTKILIDSETPMAIVELIEEVKNERKVVKEMNDEEFKKKWNEATIDDLKYNHDDVAKKLALIWSKQAKILKENLKELKVEYEKIEKELKEFKTKRNNLEVSIKLKEKINESDEMSKKIKEIEDKNYKESKVKLNKMRNDQKKEWENKLEKIKNENEEILKKRMENKRKEMLEKYDEFIVELKEMWFELVFYHVYDELYENENNKIPFKIIKESETEKASTSINIIDEKDESILYFDKISLIKKTIMPKIYEKEYAAKLFQEKNSAIREKFCNFYERRNY</sequence>
<dbReference type="Proteomes" id="UP001497535">
    <property type="component" value="Unassembled WGS sequence"/>
</dbReference>
<evidence type="ECO:0000313" key="2">
    <source>
        <dbReference type="Proteomes" id="UP001497535"/>
    </source>
</evidence>
<proteinExistence type="predicted"/>
<evidence type="ECO:0000313" key="1">
    <source>
        <dbReference type="EMBL" id="CAK5090194.1"/>
    </source>
</evidence>
<comment type="caution">
    <text evidence="1">The sequence shown here is derived from an EMBL/GenBank/DDBJ whole genome shotgun (WGS) entry which is preliminary data.</text>
</comment>
<protein>
    <submittedName>
        <fullName evidence="1">Uncharacterized protein</fullName>
    </submittedName>
</protein>
<accession>A0ACB1AHA8</accession>
<dbReference type="EMBL" id="CAVMJV010000081">
    <property type="protein sequence ID" value="CAK5090194.1"/>
    <property type="molecule type" value="Genomic_DNA"/>
</dbReference>
<keyword evidence="2" id="KW-1185">Reference proteome</keyword>